<dbReference type="Pfam" id="PF13637">
    <property type="entry name" value="Ank_4"/>
    <property type="match status" value="2"/>
</dbReference>
<dbReference type="PANTHER" id="PTHR46586:SF3">
    <property type="entry name" value="ANKYRIN REPEAT-CONTAINING PROTEIN"/>
    <property type="match status" value="1"/>
</dbReference>
<organism evidence="1 2">
    <name type="scientific">Phytophthora oleae</name>
    <dbReference type="NCBI Taxonomy" id="2107226"/>
    <lineage>
        <taxon>Eukaryota</taxon>
        <taxon>Sar</taxon>
        <taxon>Stramenopiles</taxon>
        <taxon>Oomycota</taxon>
        <taxon>Peronosporomycetes</taxon>
        <taxon>Peronosporales</taxon>
        <taxon>Peronosporaceae</taxon>
        <taxon>Phytophthora</taxon>
    </lineage>
</organism>
<sequence length="449" mass="49395">MYFFSSIHCPKRRRQLGSTLQLASAFCQFVRPGELLIDARPSSGALKHVTAAVSSFLDYSACWSITSACARGAAAPIGDEISLRLLDRIAAHRATSAVRHPFAAKQQSDECYRQWEFTRDTAASAARGDLRALKWLVDLFPHCRVTIAVEEAAINGQLHVLEWLLEKSRRQELTVFWGARELFFAGKHGHLHVAQWLHEHTAPPPTHMFFVTLEEAARNGELELVRWLCEVRGEWSPYAAVLAASGGHLQVLEWLRTNLFSSSSSAISMDDTAAGGHLDVLRWLQSHSGYATPGAMNKAAASGHLEVVKWLHGNRREGCTNDAMNLAATAGHLDIVQWLHENRDEGCTTDAMDGAAKHGHLDIVLWLHGNRTEGCTERAIDRAAANGHLTVVQWLHGNRSEGCTTAAMDGAARSNHLETVQWLNENRSEGCTITAMNLAARSGHLAVVT</sequence>
<gene>
    <name evidence="1" type="ORF">V7S43_018631</name>
</gene>
<proteinExistence type="predicted"/>
<protein>
    <recommendedName>
        <fullName evidence="3">Ankyrin repeat-containing domain</fullName>
    </recommendedName>
</protein>
<keyword evidence="2" id="KW-1185">Reference proteome</keyword>
<comment type="caution">
    <text evidence="1">The sequence shown here is derived from an EMBL/GenBank/DDBJ whole genome shotgun (WGS) entry which is preliminary data.</text>
</comment>
<evidence type="ECO:0000313" key="1">
    <source>
        <dbReference type="EMBL" id="KAL3656484.1"/>
    </source>
</evidence>
<reference evidence="1 2" key="1">
    <citation type="submission" date="2024-09" db="EMBL/GenBank/DDBJ databases">
        <title>Genome sequencing and assembly of Phytophthora oleae, isolate VK10A, causative agent of rot of olive drupes.</title>
        <authorList>
            <person name="Conti Taguali S."/>
            <person name="Riolo M."/>
            <person name="La Spada F."/>
            <person name="Cacciola S.O."/>
            <person name="Dionisio G."/>
        </authorList>
    </citation>
    <scope>NUCLEOTIDE SEQUENCE [LARGE SCALE GENOMIC DNA]</scope>
    <source>
        <strain evidence="1 2">VK10A</strain>
    </source>
</reference>
<dbReference type="Proteomes" id="UP001632037">
    <property type="component" value="Unassembled WGS sequence"/>
</dbReference>
<dbReference type="AlphaFoldDB" id="A0ABD3ETQ9"/>
<dbReference type="InterPro" id="IPR052050">
    <property type="entry name" value="SecEffector_AnkRepeat"/>
</dbReference>
<dbReference type="SUPFAM" id="SSF48403">
    <property type="entry name" value="Ankyrin repeat"/>
    <property type="match status" value="1"/>
</dbReference>
<evidence type="ECO:0008006" key="3">
    <source>
        <dbReference type="Google" id="ProtNLM"/>
    </source>
</evidence>
<evidence type="ECO:0000313" key="2">
    <source>
        <dbReference type="Proteomes" id="UP001632037"/>
    </source>
</evidence>
<dbReference type="PANTHER" id="PTHR46586">
    <property type="entry name" value="ANKYRIN REPEAT-CONTAINING PROTEIN"/>
    <property type="match status" value="1"/>
</dbReference>
<dbReference type="EMBL" id="JBIMZQ010000080">
    <property type="protein sequence ID" value="KAL3656484.1"/>
    <property type="molecule type" value="Genomic_DNA"/>
</dbReference>
<dbReference type="InterPro" id="IPR036770">
    <property type="entry name" value="Ankyrin_rpt-contain_sf"/>
</dbReference>
<dbReference type="InterPro" id="IPR002110">
    <property type="entry name" value="Ankyrin_rpt"/>
</dbReference>
<name>A0ABD3ETQ9_9STRA</name>
<dbReference type="Gene3D" id="1.25.40.20">
    <property type="entry name" value="Ankyrin repeat-containing domain"/>
    <property type="match status" value="3"/>
</dbReference>
<accession>A0ABD3ETQ9</accession>